<accession>A0AAW1DA80</accession>
<dbReference type="EMBL" id="JAPXFL010000006">
    <property type="protein sequence ID" value="KAK9505842.1"/>
    <property type="molecule type" value="Genomic_DNA"/>
</dbReference>
<sequence>MRRETFFFSSTSLDKRRPSDSSSVDTIITLLDDLCTAENLYNETLEHNRGVLIEGLV</sequence>
<reference evidence="2 3" key="1">
    <citation type="submission" date="2022-12" db="EMBL/GenBank/DDBJ databases">
        <title>Chromosome-level genome assembly of true bugs.</title>
        <authorList>
            <person name="Ma L."/>
            <person name="Li H."/>
        </authorList>
    </citation>
    <scope>NUCLEOTIDE SEQUENCE [LARGE SCALE GENOMIC DNA]</scope>
    <source>
        <strain evidence="2">Lab_2022b</strain>
    </source>
</reference>
<evidence type="ECO:0000256" key="1">
    <source>
        <dbReference type="SAM" id="MobiDB-lite"/>
    </source>
</evidence>
<name>A0AAW1DA80_9HEMI</name>
<feature type="region of interest" description="Disordered" evidence="1">
    <location>
        <begin position="1"/>
        <end position="21"/>
    </location>
</feature>
<evidence type="ECO:0000313" key="3">
    <source>
        <dbReference type="Proteomes" id="UP001461498"/>
    </source>
</evidence>
<evidence type="ECO:0000313" key="2">
    <source>
        <dbReference type="EMBL" id="KAK9505842.1"/>
    </source>
</evidence>
<organism evidence="2 3">
    <name type="scientific">Rhynocoris fuscipes</name>
    <dbReference type="NCBI Taxonomy" id="488301"/>
    <lineage>
        <taxon>Eukaryota</taxon>
        <taxon>Metazoa</taxon>
        <taxon>Ecdysozoa</taxon>
        <taxon>Arthropoda</taxon>
        <taxon>Hexapoda</taxon>
        <taxon>Insecta</taxon>
        <taxon>Pterygota</taxon>
        <taxon>Neoptera</taxon>
        <taxon>Paraneoptera</taxon>
        <taxon>Hemiptera</taxon>
        <taxon>Heteroptera</taxon>
        <taxon>Panheteroptera</taxon>
        <taxon>Cimicomorpha</taxon>
        <taxon>Reduviidae</taxon>
        <taxon>Harpactorinae</taxon>
        <taxon>Harpactorini</taxon>
        <taxon>Rhynocoris</taxon>
    </lineage>
</organism>
<proteinExistence type="predicted"/>
<protein>
    <submittedName>
        <fullName evidence="2">Uncharacterized protein</fullName>
    </submittedName>
</protein>
<dbReference type="Proteomes" id="UP001461498">
    <property type="component" value="Unassembled WGS sequence"/>
</dbReference>
<gene>
    <name evidence="2" type="ORF">O3M35_009815</name>
</gene>
<keyword evidence="3" id="KW-1185">Reference proteome</keyword>
<dbReference type="AlphaFoldDB" id="A0AAW1DA80"/>
<comment type="caution">
    <text evidence="2">The sequence shown here is derived from an EMBL/GenBank/DDBJ whole genome shotgun (WGS) entry which is preliminary data.</text>
</comment>